<sequence>MSSVVHPCEMPRTTLPPIVAPPSRSMENVFCLDRHGDVTLEIHGLHPKLIDLLLSGHLSVTTMNDLPLLVGESNEEADSRDRSVHILMSSKHLILGSSYFAALLRTPENECGRPYPIRHHRFSHRTRSNGVAFIYMLALIHCRNHLVPNAVPYHILGDMAILVNYYGVFEAVKSIGDMWINRLVYSVIPNPPPDLQLRWVMIAWVFRRDDIFTSVTRDVITMSSDKIAMTSMLPIPHIVLDKLNSAREYHLGILIQLLNTLPATIDQGCLKEHEKYGCAIGTLDGDACTESVTLIYKAEMGHLGINPPPTDPAFSGLSIHNILMQCHGFRVTDGPEYGWSGDHRQCSLWWRVAVLLERFQVPSGLDMYDQDLEVYLPHSLV</sequence>
<accession>A0A1L9TCP6</accession>
<dbReference type="EMBL" id="KV878589">
    <property type="protein sequence ID" value="OJJ57192.1"/>
    <property type="molecule type" value="Genomic_DNA"/>
</dbReference>
<evidence type="ECO:0000313" key="1">
    <source>
        <dbReference type="EMBL" id="OJJ57192.1"/>
    </source>
</evidence>
<dbReference type="VEuPathDB" id="FungiDB:ASPSYDRAFT_134142"/>
<dbReference type="RefSeq" id="XP_040700998.1">
    <property type="nucleotide sequence ID" value="XM_040840663.1"/>
</dbReference>
<protein>
    <recommendedName>
        <fullName evidence="3">BTB domain-containing protein</fullName>
    </recommendedName>
</protein>
<organism evidence="1 2">
    <name type="scientific">Aspergillus sydowii CBS 593.65</name>
    <dbReference type="NCBI Taxonomy" id="1036612"/>
    <lineage>
        <taxon>Eukaryota</taxon>
        <taxon>Fungi</taxon>
        <taxon>Dikarya</taxon>
        <taxon>Ascomycota</taxon>
        <taxon>Pezizomycotina</taxon>
        <taxon>Eurotiomycetes</taxon>
        <taxon>Eurotiomycetidae</taxon>
        <taxon>Eurotiales</taxon>
        <taxon>Aspergillaceae</taxon>
        <taxon>Aspergillus</taxon>
        <taxon>Aspergillus subgen. Nidulantes</taxon>
    </lineage>
</organism>
<proteinExistence type="predicted"/>
<keyword evidence="2" id="KW-1185">Reference proteome</keyword>
<dbReference type="GeneID" id="63756736"/>
<gene>
    <name evidence="1" type="ORF">ASPSYDRAFT_134142</name>
</gene>
<dbReference type="Proteomes" id="UP000184356">
    <property type="component" value="Unassembled WGS sequence"/>
</dbReference>
<dbReference type="OrthoDB" id="5326346at2759"/>
<evidence type="ECO:0000313" key="2">
    <source>
        <dbReference type="Proteomes" id="UP000184356"/>
    </source>
</evidence>
<name>A0A1L9TCP6_9EURO</name>
<dbReference type="AlphaFoldDB" id="A0A1L9TCP6"/>
<dbReference type="STRING" id="1036612.A0A1L9TCP6"/>
<evidence type="ECO:0008006" key="3">
    <source>
        <dbReference type="Google" id="ProtNLM"/>
    </source>
</evidence>
<reference evidence="2" key="1">
    <citation type="journal article" date="2017" name="Genome Biol.">
        <title>Comparative genomics reveals high biological diversity and specific adaptations in the industrially and medically important fungal genus Aspergillus.</title>
        <authorList>
            <person name="de Vries R.P."/>
            <person name="Riley R."/>
            <person name="Wiebenga A."/>
            <person name="Aguilar-Osorio G."/>
            <person name="Amillis S."/>
            <person name="Uchima C.A."/>
            <person name="Anderluh G."/>
            <person name="Asadollahi M."/>
            <person name="Askin M."/>
            <person name="Barry K."/>
            <person name="Battaglia E."/>
            <person name="Bayram O."/>
            <person name="Benocci T."/>
            <person name="Braus-Stromeyer S.A."/>
            <person name="Caldana C."/>
            <person name="Canovas D."/>
            <person name="Cerqueira G.C."/>
            <person name="Chen F."/>
            <person name="Chen W."/>
            <person name="Choi C."/>
            <person name="Clum A."/>
            <person name="Dos Santos R.A."/>
            <person name="Damasio A.R."/>
            <person name="Diallinas G."/>
            <person name="Emri T."/>
            <person name="Fekete E."/>
            <person name="Flipphi M."/>
            <person name="Freyberg S."/>
            <person name="Gallo A."/>
            <person name="Gournas C."/>
            <person name="Habgood R."/>
            <person name="Hainaut M."/>
            <person name="Harispe M.L."/>
            <person name="Henrissat B."/>
            <person name="Hilden K.S."/>
            <person name="Hope R."/>
            <person name="Hossain A."/>
            <person name="Karabika E."/>
            <person name="Karaffa L."/>
            <person name="Karanyi Z."/>
            <person name="Krasevec N."/>
            <person name="Kuo A."/>
            <person name="Kusch H."/>
            <person name="LaButti K."/>
            <person name="Lagendijk E.L."/>
            <person name="Lapidus A."/>
            <person name="Levasseur A."/>
            <person name="Lindquist E."/>
            <person name="Lipzen A."/>
            <person name="Logrieco A.F."/>
            <person name="MacCabe A."/>
            <person name="Maekelae M.R."/>
            <person name="Malavazi I."/>
            <person name="Melin P."/>
            <person name="Meyer V."/>
            <person name="Mielnichuk N."/>
            <person name="Miskei M."/>
            <person name="Molnar A.P."/>
            <person name="Mule G."/>
            <person name="Ngan C.Y."/>
            <person name="Orejas M."/>
            <person name="Orosz E."/>
            <person name="Ouedraogo J.P."/>
            <person name="Overkamp K.M."/>
            <person name="Park H.-S."/>
            <person name="Perrone G."/>
            <person name="Piumi F."/>
            <person name="Punt P.J."/>
            <person name="Ram A.F."/>
            <person name="Ramon A."/>
            <person name="Rauscher S."/>
            <person name="Record E."/>
            <person name="Riano-Pachon D.M."/>
            <person name="Robert V."/>
            <person name="Roehrig J."/>
            <person name="Ruller R."/>
            <person name="Salamov A."/>
            <person name="Salih N.S."/>
            <person name="Samson R.A."/>
            <person name="Sandor E."/>
            <person name="Sanguinetti M."/>
            <person name="Schuetze T."/>
            <person name="Sepcic K."/>
            <person name="Shelest E."/>
            <person name="Sherlock G."/>
            <person name="Sophianopoulou V."/>
            <person name="Squina F.M."/>
            <person name="Sun H."/>
            <person name="Susca A."/>
            <person name="Todd R.B."/>
            <person name="Tsang A."/>
            <person name="Unkles S.E."/>
            <person name="van de Wiele N."/>
            <person name="van Rossen-Uffink D."/>
            <person name="Oliveira J.V."/>
            <person name="Vesth T.C."/>
            <person name="Visser J."/>
            <person name="Yu J.-H."/>
            <person name="Zhou M."/>
            <person name="Andersen M.R."/>
            <person name="Archer D.B."/>
            <person name="Baker S.E."/>
            <person name="Benoit I."/>
            <person name="Brakhage A.A."/>
            <person name="Braus G.H."/>
            <person name="Fischer R."/>
            <person name="Frisvad J.C."/>
            <person name="Goldman G.H."/>
            <person name="Houbraken J."/>
            <person name="Oakley B."/>
            <person name="Pocsi I."/>
            <person name="Scazzocchio C."/>
            <person name="Seiboth B."/>
            <person name="vanKuyk P.A."/>
            <person name="Wortman J."/>
            <person name="Dyer P.S."/>
            <person name="Grigoriev I.V."/>
        </authorList>
    </citation>
    <scope>NUCLEOTIDE SEQUENCE [LARGE SCALE GENOMIC DNA]</scope>
    <source>
        <strain evidence="2">CBS 593.65</strain>
    </source>
</reference>